<dbReference type="CDD" id="cd02205">
    <property type="entry name" value="CBS_pair_SF"/>
    <property type="match status" value="1"/>
</dbReference>
<proteinExistence type="inferred from homology"/>
<feature type="region of interest" description="Disordered" evidence="8">
    <location>
        <begin position="456"/>
        <end position="501"/>
    </location>
</feature>
<comment type="similarity">
    <text evidence="2 6">Belongs to the SDS23 family.</text>
</comment>
<evidence type="ECO:0000313" key="10">
    <source>
        <dbReference type="EMBL" id="KAG0689675.1"/>
    </source>
</evidence>
<keyword evidence="11" id="KW-1185">Reference proteome</keyword>
<evidence type="ECO:0000256" key="1">
    <source>
        <dbReference type="ARBA" id="ARBA00004496"/>
    </source>
</evidence>
<evidence type="ECO:0000256" key="4">
    <source>
        <dbReference type="ARBA" id="ARBA00022737"/>
    </source>
</evidence>
<dbReference type="PIRSF" id="PIRSF018148">
    <property type="entry name" value="UCP018148_CBS_YBR214w"/>
    <property type="match status" value="1"/>
</dbReference>
<feature type="region of interest" description="Disordered" evidence="8">
    <location>
        <begin position="1"/>
        <end position="25"/>
    </location>
</feature>
<organism evidence="10 11">
    <name type="scientific">Pichia californica</name>
    <dbReference type="NCBI Taxonomy" id="460514"/>
    <lineage>
        <taxon>Eukaryota</taxon>
        <taxon>Fungi</taxon>
        <taxon>Dikarya</taxon>
        <taxon>Ascomycota</taxon>
        <taxon>Saccharomycotina</taxon>
        <taxon>Pichiomycetes</taxon>
        <taxon>Pichiales</taxon>
        <taxon>Pichiaceae</taxon>
        <taxon>Pichia</taxon>
    </lineage>
</organism>
<comment type="function">
    <text evidence="6">Involved in DNA replication and cell separation.</text>
</comment>
<reference evidence="10" key="1">
    <citation type="submission" date="2020-11" db="EMBL/GenBank/DDBJ databases">
        <title>Kefir isolates.</title>
        <authorList>
            <person name="Marcisauskas S."/>
            <person name="Kim Y."/>
            <person name="Blasche S."/>
        </authorList>
    </citation>
    <scope>NUCLEOTIDE SEQUENCE</scope>
    <source>
        <strain evidence="10">Olga-1</strain>
    </source>
</reference>
<evidence type="ECO:0000256" key="5">
    <source>
        <dbReference type="ARBA" id="ARBA00023122"/>
    </source>
</evidence>
<dbReference type="SMART" id="SM00116">
    <property type="entry name" value="CBS"/>
    <property type="match status" value="4"/>
</dbReference>
<dbReference type="SUPFAM" id="SSF54631">
    <property type="entry name" value="CBS-domain pair"/>
    <property type="match status" value="2"/>
</dbReference>
<comment type="caution">
    <text evidence="10">The sequence shown here is derived from an EMBL/GenBank/DDBJ whole genome shotgun (WGS) entry which is preliminary data.</text>
</comment>
<feature type="compositionally biased region" description="Low complexity" evidence="8">
    <location>
        <begin position="65"/>
        <end position="92"/>
    </location>
</feature>
<dbReference type="GO" id="GO:0030071">
    <property type="term" value="P:regulation of mitotic metaphase/anaphase transition"/>
    <property type="evidence" value="ECO:0007669"/>
    <property type="project" value="InterPro"/>
</dbReference>
<dbReference type="GO" id="GO:0004865">
    <property type="term" value="F:protein serine/threonine phosphatase inhibitor activity"/>
    <property type="evidence" value="ECO:0007669"/>
    <property type="project" value="TreeGrafter"/>
</dbReference>
<dbReference type="AlphaFoldDB" id="A0A9P7BGV0"/>
<evidence type="ECO:0000259" key="9">
    <source>
        <dbReference type="PROSITE" id="PS51371"/>
    </source>
</evidence>
<dbReference type="EMBL" id="PUHW01000067">
    <property type="protein sequence ID" value="KAG0689675.1"/>
    <property type="molecule type" value="Genomic_DNA"/>
</dbReference>
<comment type="subcellular location">
    <subcellularLocation>
        <location evidence="1 6">Cytoplasm</location>
    </subcellularLocation>
</comment>
<protein>
    <submittedName>
        <fullName evidence="10">Cell separation during budding</fullName>
    </submittedName>
</protein>
<dbReference type="PANTHER" id="PTHR13780:SF36">
    <property type="entry name" value="CBS DOMAIN-CONTAINING PROTEIN"/>
    <property type="match status" value="1"/>
</dbReference>
<dbReference type="GO" id="GO:0005737">
    <property type="term" value="C:cytoplasm"/>
    <property type="evidence" value="ECO:0007669"/>
    <property type="project" value="UniProtKB-SubCell"/>
</dbReference>
<dbReference type="GO" id="GO:0042149">
    <property type="term" value="P:cellular response to glucose starvation"/>
    <property type="evidence" value="ECO:0007669"/>
    <property type="project" value="UniProtKB-UniRule"/>
</dbReference>
<feature type="compositionally biased region" description="Basic residues" evidence="8">
    <location>
        <begin position="475"/>
        <end position="494"/>
    </location>
</feature>
<evidence type="ECO:0000256" key="7">
    <source>
        <dbReference type="PROSITE-ProRule" id="PRU00703"/>
    </source>
</evidence>
<feature type="region of interest" description="Disordered" evidence="8">
    <location>
        <begin position="65"/>
        <end position="105"/>
    </location>
</feature>
<dbReference type="InterPro" id="IPR016711">
    <property type="entry name" value="Ssd23"/>
</dbReference>
<feature type="domain" description="CBS" evidence="9">
    <location>
        <begin position="343"/>
        <end position="400"/>
    </location>
</feature>
<gene>
    <name evidence="10" type="primary">SDS23</name>
    <name evidence="10" type="ORF">C6P40_004666</name>
</gene>
<dbReference type="InterPro" id="IPR000644">
    <property type="entry name" value="CBS_dom"/>
</dbReference>
<evidence type="ECO:0000313" key="11">
    <source>
        <dbReference type="Proteomes" id="UP000697127"/>
    </source>
</evidence>
<feature type="domain" description="CBS" evidence="9">
    <location>
        <begin position="270"/>
        <end position="328"/>
    </location>
</feature>
<dbReference type="Gene3D" id="3.10.580.10">
    <property type="entry name" value="CBS-domain"/>
    <property type="match status" value="2"/>
</dbReference>
<evidence type="ECO:0000256" key="8">
    <source>
        <dbReference type="SAM" id="MobiDB-lite"/>
    </source>
</evidence>
<keyword evidence="4" id="KW-0677">Repeat</keyword>
<dbReference type="PANTHER" id="PTHR13780">
    <property type="entry name" value="AMP-ACTIVATED PROTEIN KINASE, GAMMA REGULATORY SUBUNIT"/>
    <property type="match status" value="1"/>
</dbReference>
<feature type="region of interest" description="Disordered" evidence="8">
    <location>
        <begin position="532"/>
        <end position="581"/>
    </location>
</feature>
<accession>A0A9P7BGV0</accession>
<dbReference type="InterPro" id="IPR046342">
    <property type="entry name" value="CBS_dom_sf"/>
</dbReference>
<feature type="compositionally biased region" description="Low complexity" evidence="8">
    <location>
        <begin position="1"/>
        <end position="12"/>
    </location>
</feature>
<sequence length="581" mass="63917">MPSSKYPMSPSMRAPNSPKQQARQTSIVEMLSTPPPLDTEYISNLDITIPRSPASSISSVLLSSSANNNNNNNNNNNSSSTASSSNTRNSSVFNDNNTFPNNSENVENSVVDNLILNNDSLTNLSLNTSTTDFLAENSNTTQISRNPSMSSNFSQCLNGASLEWQDIKLGELVEKNKLIVIDSTISVERAFDTLVKNGLTSVPVEEYENDLNCLTFDYTDLNAYLLLVLNKIRPETLKNMDYTPKDDIPKMIKKAQVGQQVPVSFVIRLTNKNPFIKLTEYDTLSTVVEILGTGVHRIAITNDNKLTGILSQRRLVKYLWDNARRFPSMEPLLSSSISSLHIGSTNPISIFGDQPLIEALMTMHDLKMSSLAVVDRNYHLLGNISVTDVRLVSTTSKSDLLYKTCLHFISVILNSRGLENGKDSFPIFHVTSHTSLGRAIAKMVATKSHRLWIVKPEASSSNSSTPSTPDSPHSTHLHSSHSHSGHLHSHHPHHSTPLEDDTHATGKIVGVLSLTDILSLFAKTLGKAHVEPNMARKQRRRSSSGVASVSTSGSLEMFRRSISEQTSSEKLPPPGRKQTTD</sequence>
<keyword evidence="3 6" id="KW-0963">Cytoplasm</keyword>
<dbReference type="Pfam" id="PF00571">
    <property type="entry name" value="CBS"/>
    <property type="match status" value="2"/>
</dbReference>
<dbReference type="InterPro" id="IPR050511">
    <property type="entry name" value="AMPK_gamma/SDS23_families"/>
</dbReference>
<dbReference type="Proteomes" id="UP000697127">
    <property type="component" value="Unassembled WGS sequence"/>
</dbReference>
<feature type="compositionally biased region" description="Low complexity" evidence="8">
    <location>
        <begin position="459"/>
        <end position="474"/>
    </location>
</feature>
<name>A0A9P7BGV0_9ASCO</name>
<keyword evidence="5 7" id="KW-0129">CBS domain</keyword>
<dbReference type="PROSITE" id="PS51371">
    <property type="entry name" value="CBS"/>
    <property type="match status" value="2"/>
</dbReference>
<evidence type="ECO:0000256" key="6">
    <source>
        <dbReference type="PIRNR" id="PIRNR018148"/>
    </source>
</evidence>
<evidence type="ECO:0000256" key="2">
    <source>
        <dbReference type="ARBA" id="ARBA00006624"/>
    </source>
</evidence>
<feature type="compositionally biased region" description="Low complexity" evidence="8">
    <location>
        <begin position="543"/>
        <end position="554"/>
    </location>
</feature>
<evidence type="ECO:0000256" key="3">
    <source>
        <dbReference type="ARBA" id="ARBA00022490"/>
    </source>
</evidence>